<protein>
    <submittedName>
        <fullName evidence="1">Uncharacterized protein</fullName>
    </submittedName>
</protein>
<dbReference type="AlphaFoldDB" id="A0ABD0WBN3"/>
<dbReference type="Proteomes" id="UP001552299">
    <property type="component" value="Unassembled WGS sequence"/>
</dbReference>
<dbReference type="EMBL" id="JANQDX010000001">
    <property type="protein sequence ID" value="KAL0928618.1"/>
    <property type="molecule type" value="Genomic_DNA"/>
</dbReference>
<comment type="caution">
    <text evidence="1">The sequence shown here is derived from an EMBL/GenBank/DDBJ whole genome shotgun (WGS) entry which is preliminary data.</text>
</comment>
<gene>
    <name evidence="1" type="ORF">M5K25_000523</name>
</gene>
<sequence length="360" mass="40422">MVSVGFSKVSQTMKLLPLVSLRLPKSSRDAVLTPRLAVPDSQTVAPEALERRRLPSGWSWRVPPESTEPADQMGTPPIYVMAARKREGFCGSEMKVREKVLLGEGQEEEFVVFRVEPRMMSEAADSPRKTIKMATEGRKREIIEVRHPPNFKMPHMESYKGKQVDVSSAIKTPRTSCVNSPLKKPNVFEASSSSGMKLFVNRFCNVSNKVDASSNIVVSVLSNACCNAQEKLCYDHDSIRNEKDNGDVFGENIPVHVIADELRRQWSQIGKFHLTIMGLGWGLTSPIWVRMPHLPLVCWDEINVARIASLVGHPLWIDGNMFQWGRREYVRKIQETLGTGSEKEIVMEVNAGLSESNSED</sequence>
<name>A0ABD0WBN3_DENTH</name>
<evidence type="ECO:0000313" key="2">
    <source>
        <dbReference type="Proteomes" id="UP001552299"/>
    </source>
</evidence>
<organism evidence="1 2">
    <name type="scientific">Dendrobium thyrsiflorum</name>
    <name type="common">Pinecone-like raceme dendrobium</name>
    <name type="synonym">Orchid</name>
    <dbReference type="NCBI Taxonomy" id="117978"/>
    <lineage>
        <taxon>Eukaryota</taxon>
        <taxon>Viridiplantae</taxon>
        <taxon>Streptophyta</taxon>
        <taxon>Embryophyta</taxon>
        <taxon>Tracheophyta</taxon>
        <taxon>Spermatophyta</taxon>
        <taxon>Magnoliopsida</taxon>
        <taxon>Liliopsida</taxon>
        <taxon>Asparagales</taxon>
        <taxon>Orchidaceae</taxon>
        <taxon>Epidendroideae</taxon>
        <taxon>Malaxideae</taxon>
        <taxon>Dendrobiinae</taxon>
        <taxon>Dendrobium</taxon>
    </lineage>
</organism>
<keyword evidence="2" id="KW-1185">Reference proteome</keyword>
<proteinExistence type="predicted"/>
<accession>A0ABD0WBN3</accession>
<reference evidence="1 2" key="1">
    <citation type="journal article" date="2024" name="Plant Biotechnol. J.">
        <title>Dendrobium thyrsiflorum genome and its molecular insights into genes involved in important horticultural traits.</title>
        <authorList>
            <person name="Chen B."/>
            <person name="Wang J.Y."/>
            <person name="Zheng P.J."/>
            <person name="Li K.L."/>
            <person name="Liang Y.M."/>
            <person name="Chen X.F."/>
            <person name="Zhang C."/>
            <person name="Zhao X."/>
            <person name="He X."/>
            <person name="Zhang G.Q."/>
            <person name="Liu Z.J."/>
            <person name="Xu Q."/>
        </authorList>
    </citation>
    <scope>NUCLEOTIDE SEQUENCE [LARGE SCALE GENOMIC DNA]</scope>
    <source>
        <strain evidence="1">GZMU011</strain>
    </source>
</reference>
<evidence type="ECO:0000313" key="1">
    <source>
        <dbReference type="EMBL" id="KAL0928618.1"/>
    </source>
</evidence>